<keyword evidence="3" id="KW-1185">Reference proteome</keyword>
<dbReference type="Proteomes" id="UP000663935">
    <property type="component" value="Chromosome"/>
</dbReference>
<evidence type="ECO:0000313" key="2">
    <source>
        <dbReference type="EMBL" id="QTD37052.1"/>
    </source>
</evidence>
<keyword evidence="1" id="KW-1133">Transmembrane helix</keyword>
<protein>
    <submittedName>
        <fullName evidence="2">DUF1361 domain-containing protein</fullName>
    </submittedName>
</protein>
<feature type="transmembrane region" description="Helical" evidence="1">
    <location>
        <begin position="70"/>
        <end position="90"/>
    </location>
</feature>
<sequence length="210" mass="24829">MKYLKKISNIHFLILFCLFLFIVRVKLTGSLFFGFLLWNLFLAMVPYLISLKIKRLNFEKITKPKLISLLFIWLIFLPNAPYIITDFIHLHHIKSTLVWLDLFIIFAYASTGLCITILSLFDVYKIIKQKWNLKYANYFSYAVTFLCGFGIYLGRFLRLNSWDIFTNPITVLKKSMYSFNDAKTWLVTFGFGTFIYLLFSIWKTQANAHS</sequence>
<feature type="transmembrane region" description="Helical" evidence="1">
    <location>
        <begin position="7"/>
        <end position="25"/>
    </location>
</feature>
<accession>A0ABX7SS38</accession>
<feature type="transmembrane region" description="Helical" evidence="1">
    <location>
        <begin position="184"/>
        <end position="202"/>
    </location>
</feature>
<evidence type="ECO:0000313" key="3">
    <source>
        <dbReference type="Proteomes" id="UP000663935"/>
    </source>
</evidence>
<dbReference type="InterPro" id="IPR009793">
    <property type="entry name" value="DUF1361"/>
</dbReference>
<dbReference type="Pfam" id="PF07099">
    <property type="entry name" value="DUF1361"/>
    <property type="match status" value="1"/>
</dbReference>
<feature type="transmembrane region" description="Helical" evidence="1">
    <location>
        <begin position="31"/>
        <end position="49"/>
    </location>
</feature>
<feature type="transmembrane region" description="Helical" evidence="1">
    <location>
        <begin position="102"/>
        <end position="123"/>
    </location>
</feature>
<dbReference type="RefSeq" id="WP_207971229.1">
    <property type="nucleotide sequence ID" value="NZ_CP071795.1"/>
</dbReference>
<gene>
    <name evidence="2" type="ORF">JL193_13120</name>
</gene>
<evidence type="ECO:0000256" key="1">
    <source>
        <dbReference type="SAM" id="Phobius"/>
    </source>
</evidence>
<dbReference type="EMBL" id="CP071795">
    <property type="protein sequence ID" value="QTD37052.1"/>
    <property type="molecule type" value="Genomic_DNA"/>
</dbReference>
<feature type="transmembrane region" description="Helical" evidence="1">
    <location>
        <begin position="135"/>
        <end position="153"/>
    </location>
</feature>
<name>A0ABX7SS38_9FLAO</name>
<organism evidence="2 3">
    <name type="scientific">Polaribacter batillariae</name>
    <dbReference type="NCBI Taxonomy" id="2808900"/>
    <lineage>
        <taxon>Bacteria</taxon>
        <taxon>Pseudomonadati</taxon>
        <taxon>Bacteroidota</taxon>
        <taxon>Flavobacteriia</taxon>
        <taxon>Flavobacteriales</taxon>
        <taxon>Flavobacteriaceae</taxon>
    </lineage>
</organism>
<reference evidence="2 3" key="1">
    <citation type="submission" date="2021-03" db="EMBL/GenBank/DDBJ databases">
        <title>Complete genome of Polaribacter_sp.G4M1.</title>
        <authorList>
            <person name="Jeong S.W."/>
            <person name="Bae J.W."/>
        </authorList>
    </citation>
    <scope>NUCLEOTIDE SEQUENCE [LARGE SCALE GENOMIC DNA]</scope>
    <source>
        <strain evidence="2 3">G4M1</strain>
    </source>
</reference>
<keyword evidence="1" id="KW-0472">Membrane</keyword>
<keyword evidence="1" id="KW-0812">Transmembrane</keyword>
<proteinExistence type="predicted"/>